<dbReference type="Pfam" id="PF12500">
    <property type="entry name" value="TRSP"/>
    <property type="match status" value="1"/>
</dbReference>
<dbReference type="InterPro" id="IPR022537">
    <property type="entry name" value="TRSP_dom"/>
</dbReference>
<gene>
    <name evidence="3" type="ORF">CRENPOLYSF1_580010</name>
</gene>
<feature type="domain" description="Orotate phosphoribosyltransferase-like" evidence="2">
    <location>
        <begin position="28"/>
        <end position="218"/>
    </location>
</feature>
<dbReference type="InterPro" id="IPR041688">
    <property type="entry name" value="PRTase_2"/>
</dbReference>
<feature type="domain" description="TRSP" evidence="1">
    <location>
        <begin position="283"/>
        <end position="368"/>
    </location>
</feature>
<dbReference type="InterPro" id="IPR029057">
    <property type="entry name" value="PRTase-like"/>
</dbReference>
<organism evidence="3 4">
    <name type="scientific">Crenothrix polyspora</name>
    <dbReference type="NCBI Taxonomy" id="360316"/>
    <lineage>
        <taxon>Bacteria</taxon>
        <taxon>Pseudomonadati</taxon>
        <taxon>Pseudomonadota</taxon>
        <taxon>Gammaproteobacteria</taxon>
        <taxon>Methylococcales</taxon>
        <taxon>Crenotrichaceae</taxon>
        <taxon>Crenothrix</taxon>
    </lineage>
</organism>
<dbReference type="OrthoDB" id="56827at2"/>
<dbReference type="EMBL" id="FUKI01000135">
    <property type="protein sequence ID" value="SJM94701.1"/>
    <property type="molecule type" value="Genomic_DNA"/>
</dbReference>
<evidence type="ECO:0000313" key="4">
    <source>
        <dbReference type="Proteomes" id="UP000195667"/>
    </source>
</evidence>
<proteinExistence type="predicted"/>
<sequence>MSPTLTINLDTGFLHITTEPGRIPLSRLLGFAARISSKRKFLLVSKILGKHHPVAPRMMSWSYRALARALLKHSLIGESLWLGMAETATGLGYGVFAAAYREGVRNSLFIQTTRYHIDGVKRLEFTEAHSHATDFFLYYPDTEERQQQFYHAQTLVLIDDEISTGKTFLRLIQAYQAINPNLCKVFIVSLVNFANPIDRKALETEAGVLVQWVSLRQGCFHFEEHDNPALAAITVNVLGNGRCKKQLFGWPGRQGLNAPITLDSDIVNALLNFFKPATTSDTLIRPVLILGSGECNVPAYLLGRELERHGYKVKVQSTTRSPIHVSNAITSVIQFEDNYDDQIPNFIYNLDPSAYQEIILCHETPLCHALRTLLDQWHAISARIDLPAHSTHASLHFFRP</sequence>
<dbReference type="AlphaFoldDB" id="A0A1R4HF99"/>
<protein>
    <recommendedName>
        <fullName evidence="5">TRSP domain C terminus to PRTase_2</fullName>
    </recommendedName>
</protein>
<dbReference type="InterPro" id="IPR000836">
    <property type="entry name" value="PRTase_dom"/>
</dbReference>
<reference evidence="4" key="1">
    <citation type="submission" date="2017-02" db="EMBL/GenBank/DDBJ databases">
        <authorList>
            <person name="Daims H."/>
        </authorList>
    </citation>
    <scope>NUCLEOTIDE SEQUENCE [LARGE SCALE GENOMIC DNA]</scope>
</reference>
<accession>A0A1R4HF99</accession>
<dbReference type="RefSeq" id="WP_087144436.1">
    <property type="nucleotide sequence ID" value="NZ_FUKI01000135.1"/>
</dbReference>
<dbReference type="PIRSF" id="PIRSF020967">
    <property type="entry name" value="UCP020967"/>
    <property type="match status" value="1"/>
</dbReference>
<evidence type="ECO:0008006" key="5">
    <source>
        <dbReference type="Google" id="ProtNLM"/>
    </source>
</evidence>
<dbReference type="SUPFAM" id="SSF53271">
    <property type="entry name" value="PRTase-like"/>
    <property type="match status" value="1"/>
</dbReference>
<dbReference type="CDD" id="cd06223">
    <property type="entry name" value="PRTases_typeI"/>
    <property type="match status" value="1"/>
</dbReference>
<keyword evidence="4" id="KW-1185">Reference proteome</keyword>
<name>A0A1R4HF99_9GAMM</name>
<dbReference type="Proteomes" id="UP000195667">
    <property type="component" value="Unassembled WGS sequence"/>
</dbReference>
<dbReference type="InterPro" id="IPR011214">
    <property type="entry name" value="UCP020967"/>
</dbReference>
<evidence type="ECO:0000313" key="3">
    <source>
        <dbReference type="EMBL" id="SJM94701.1"/>
    </source>
</evidence>
<evidence type="ECO:0000259" key="2">
    <source>
        <dbReference type="Pfam" id="PF15609"/>
    </source>
</evidence>
<evidence type="ECO:0000259" key="1">
    <source>
        <dbReference type="Pfam" id="PF12500"/>
    </source>
</evidence>
<dbReference type="Pfam" id="PF15609">
    <property type="entry name" value="PRTase_2"/>
    <property type="match status" value="1"/>
</dbReference>